<evidence type="ECO:0000313" key="2">
    <source>
        <dbReference type="EMBL" id="BAH07469.1"/>
    </source>
</evidence>
<organism evidence="2 3">
    <name type="scientific">Clostridium kluyveri (strain NBRC 12016)</name>
    <dbReference type="NCBI Taxonomy" id="583346"/>
    <lineage>
        <taxon>Bacteria</taxon>
        <taxon>Bacillati</taxon>
        <taxon>Bacillota</taxon>
        <taxon>Clostridia</taxon>
        <taxon>Eubacteriales</taxon>
        <taxon>Clostridiaceae</taxon>
        <taxon>Clostridium</taxon>
    </lineage>
</organism>
<feature type="transmembrane region" description="Helical" evidence="1">
    <location>
        <begin position="21"/>
        <end position="39"/>
    </location>
</feature>
<accession>B9E4P4</accession>
<sequence length="124" mass="14541">MVIIIIKNIFILLWRNLMKKFVFSIIVILLTIVIIRNIYVSKKCTDINYAVENYFTTGIFNKYKIYNMEDITLSFSNGKDAFMTVKGISSKTPHHKVEYTVFLEKNNNGSWKVKKVYSNEVTLQ</sequence>
<protein>
    <recommendedName>
        <fullName evidence="4">DUF4878 domain-containing protein</fullName>
    </recommendedName>
</protein>
<keyword evidence="1" id="KW-0472">Membrane</keyword>
<dbReference type="EMBL" id="AP009049">
    <property type="protein sequence ID" value="BAH07469.1"/>
    <property type="molecule type" value="Genomic_DNA"/>
</dbReference>
<dbReference type="HOGENOM" id="CLU_155762_1_0_9"/>
<evidence type="ECO:0008006" key="4">
    <source>
        <dbReference type="Google" id="ProtNLM"/>
    </source>
</evidence>
<proteinExistence type="predicted"/>
<dbReference type="AlphaFoldDB" id="B9E4P4"/>
<gene>
    <name evidence="2" type="ordered locus">CKR_2418</name>
</gene>
<keyword evidence="1" id="KW-1133">Transmembrane helix</keyword>
<dbReference type="Proteomes" id="UP000007969">
    <property type="component" value="Chromosome"/>
</dbReference>
<evidence type="ECO:0000256" key="1">
    <source>
        <dbReference type="SAM" id="Phobius"/>
    </source>
</evidence>
<dbReference type="KEGG" id="ckr:CKR_2418"/>
<name>B9E4P4_CLOK1</name>
<keyword evidence="1" id="KW-0812">Transmembrane</keyword>
<evidence type="ECO:0000313" key="3">
    <source>
        <dbReference type="Proteomes" id="UP000007969"/>
    </source>
</evidence>
<reference evidence="3" key="1">
    <citation type="submission" date="2005-09" db="EMBL/GenBank/DDBJ databases">
        <title>Complete genome sequence of Clostridium kluyveri and comparative genomics of Clostridia species.</title>
        <authorList>
            <person name="Inui M."/>
            <person name="Nonaka H."/>
            <person name="Shinoda Y."/>
            <person name="Ikenaga Y."/>
            <person name="Abe M."/>
            <person name="Naito K."/>
            <person name="Vertes A.A."/>
            <person name="Yukawa H."/>
        </authorList>
    </citation>
    <scope>NUCLEOTIDE SEQUENCE [LARGE SCALE GENOMIC DNA]</scope>
    <source>
        <strain evidence="3">NBRC 12016</strain>
    </source>
</reference>